<dbReference type="GO" id="GO:0009055">
    <property type="term" value="F:electron transfer activity"/>
    <property type="evidence" value="ECO:0007669"/>
    <property type="project" value="InterPro"/>
</dbReference>
<gene>
    <name evidence="6" type="ORF">PHJA_002040500</name>
</gene>
<evidence type="ECO:0000259" key="5">
    <source>
        <dbReference type="PROSITE" id="PS51485"/>
    </source>
</evidence>
<accession>A0A830CI51</accession>
<evidence type="ECO:0000256" key="1">
    <source>
        <dbReference type="ARBA" id="ARBA00022723"/>
    </source>
</evidence>
<dbReference type="FunFam" id="2.60.40.420:FF:000003">
    <property type="entry name" value="Blue copper"/>
    <property type="match status" value="1"/>
</dbReference>
<dbReference type="SUPFAM" id="SSF49503">
    <property type="entry name" value="Cupredoxins"/>
    <property type="match status" value="1"/>
</dbReference>
<keyword evidence="7" id="KW-1185">Reference proteome</keyword>
<evidence type="ECO:0000256" key="4">
    <source>
        <dbReference type="SAM" id="SignalP"/>
    </source>
</evidence>
<dbReference type="Pfam" id="PF02298">
    <property type="entry name" value="Cu_bind_like"/>
    <property type="match status" value="1"/>
</dbReference>
<comment type="caution">
    <text evidence="6">The sequence shown here is derived from an EMBL/GenBank/DDBJ whole genome shotgun (WGS) entry which is preliminary data.</text>
</comment>
<feature type="region of interest" description="Disordered" evidence="3">
    <location>
        <begin position="123"/>
        <end position="143"/>
    </location>
</feature>
<dbReference type="Gene3D" id="2.60.40.420">
    <property type="entry name" value="Cupredoxins - blue copper proteins"/>
    <property type="match status" value="1"/>
</dbReference>
<dbReference type="InterPro" id="IPR003245">
    <property type="entry name" value="Phytocyanin_dom"/>
</dbReference>
<keyword evidence="2" id="KW-0325">Glycoprotein</keyword>
<dbReference type="InterPro" id="IPR008972">
    <property type="entry name" value="Cupredoxin"/>
</dbReference>
<evidence type="ECO:0000256" key="2">
    <source>
        <dbReference type="ARBA" id="ARBA00023180"/>
    </source>
</evidence>
<dbReference type="GO" id="GO:0046872">
    <property type="term" value="F:metal ion binding"/>
    <property type="evidence" value="ECO:0007669"/>
    <property type="project" value="UniProtKB-KW"/>
</dbReference>
<proteinExistence type="predicted"/>
<dbReference type="PANTHER" id="PTHR33021:SF489">
    <property type="entry name" value="BASIC BLUE PROTEIN-LIKE"/>
    <property type="match status" value="1"/>
</dbReference>
<feature type="chain" id="PRO_5032728204" evidence="4">
    <location>
        <begin position="23"/>
        <end position="172"/>
    </location>
</feature>
<sequence>MEFSNKFVLLILVAVFVKQAIAATHNVGGSQGWDTSTDLDTWASGETFRVGDTLEFKYSAMHSVVELDKDAYSKCDVSTTLKSYSGGSTKITLDKVGTRYFACGTSGHCEQGMKVKISTAAANSSSSSSPSTPSAATSSSSPGATPSTSASSYQLHFLSFLALVASLVVSLI</sequence>
<feature type="signal peptide" evidence="4">
    <location>
        <begin position="1"/>
        <end position="22"/>
    </location>
</feature>
<evidence type="ECO:0000256" key="3">
    <source>
        <dbReference type="SAM" id="MobiDB-lite"/>
    </source>
</evidence>
<evidence type="ECO:0000313" key="7">
    <source>
        <dbReference type="Proteomes" id="UP000653305"/>
    </source>
</evidence>
<dbReference type="CDD" id="cd04216">
    <property type="entry name" value="Phytocyanin"/>
    <property type="match status" value="1"/>
</dbReference>
<name>A0A830CI51_9LAMI</name>
<reference evidence="6" key="1">
    <citation type="submission" date="2020-07" db="EMBL/GenBank/DDBJ databases">
        <title>Ethylene signaling mediates host invasion by parasitic plants.</title>
        <authorList>
            <person name="Yoshida S."/>
        </authorList>
    </citation>
    <scope>NUCLEOTIDE SEQUENCE</scope>
    <source>
        <strain evidence="6">Okayama</strain>
    </source>
</reference>
<dbReference type="PROSITE" id="PS51485">
    <property type="entry name" value="PHYTOCYANIN"/>
    <property type="match status" value="1"/>
</dbReference>
<dbReference type="GO" id="GO:0005886">
    <property type="term" value="C:plasma membrane"/>
    <property type="evidence" value="ECO:0007669"/>
    <property type="project" value="TreeGrafter"/>
</dbReference>
<dbReference type="OrthoDB" id="2331100at2759"/>
<organism evidence="6 7">
    <name type="scientific">Phtheirospermum japonicum</name>
    <dbReference type="NCBI Taxonomy" id="374723"/>
    <lineage>
        <taxon>Eukaryota</taxon>
        <taxon>Viridiplantae</taxon>
        <taxon>Streptophyta</taxon>
        <taxon>Embryophyta</taxon>
        <taxon>Tracheophyta</taxon>
        <taxon>Spermatophyta</taxon>
        <taxon>Magnoliopsida</taxon>
        <taxon>eudicotyledons</taxon>
        <taxon>Gunneridae</taxon>
        <taxon>Pentapetalae</taxon>
        <taxon>asterids</taxon>
        <taxon>lamiids</taxon>
        <taxon>Lamiales</taxon>
        <taxon>Orobanchaceae</taxon>
        <taxon>Orobanchaceae incertae sedis</taxon>
        <taxon>Phtheirospermum</taxon>
    </lineage>
</organism>
<dbReference type="Proteomes" id="UP000653305">
    <property type="component" value="Unassembled WGS sequence"/>
</dbReference>
<protein>
    <submittedName>
        <fullName evidence="6">Uclacyanin-3</fullName>
    </submittedName>
</protein>
<keyword evidence="1" id="KW-0479">Metal-binding</keyword>
<dbReference type="PANTHER" id="PTHR33021">
    <property type="entry name" value="BLUE COPPER PROTEIN"/>
    <property type="match status" value="1"/>
</dbReference>
<feature type="domain" description="Phytocyanin" evidence="5">
    <location>
        <begin position="23"/>
        <end position="121"/>
    </location>
</feature>
<keyword evidence="4" id="KW-0732">Signal</keyword>
<dbReference type="EMBL" id="BMAC01000552">
    <property type="protein sequence ID" value="GFP98966.1"/>
    <property type="molecule type" value="Genomic_DNA"/>
</dbReference>
<dbReference type="InterPro" id="IPR039391">
    <property type="entry name" value="Phytocyanin-like"/>
</dbReference>
<evidence type="ECO:0000313" key="6">
    <source>
        <dbReference type="EMBL" id="GFP98966.1"/>
    </source>
</evidence>
<dbReference type="AlphaFoldDB" id="A0A830CI51"/>